<keyword evidence="10 16" id="KW-1133">Transmembrane helix</keyword>
<feature type="transmembrane region" description="Helical" evidence="16">
    <location>
        <begin position="158"/>
        <end position="181"/>
    </location>
</feature>
<evidence type="ECO:0000313" key="18">
    <source>
        <dbReference type="RefSeq" id="XP_036703734.1"/>
    </source>
</evidence>
<protein>
    <recommendedName>
        <fullName evidence="4">NADH-ubiquinone oxidoreductase chain 6</fullName>
        <ecNumber evidence="3">7.1.1.2</ecNumber>
    </recommendedName>
    <alternativeName>
        <fullName evidence="14">NADH dehydrogenase subunit 6</fullName>
    </alternativeName>
</protein>
<dbReference type="RefSeq" id="XP_036703734.1">
    <property type="nucleotide sequence ID" value="XM_036847839.1"/>
</dbReference>
<evidence type="ECO:0000256" key="6">
    <source>
        <dbReference type="ARBA" id="ARBA00022660"/>
    </source>
</evidence>
<dbReference type="GO" id="GO:0008137">
    <property type="term" value="F:NADH dehydrogenase (ubiquinone) activity"/>
    <property type="evidence" value="ECO:0007669"/>
    <property type="project" value="UniProtKB-EC"/>
</dbReference>
<evidence type="ECO:0000256" key="13">
    <source>
        <dbReference type="ARBA" id="ARBA00023136"/>
    </source>
</evidence>
<evidence type="ECO:0000256" key="5">
    <source>
        <dbReference type="ARBA" id="ARBA00022448"/>
    </source>
</evidence>
<dbReference type="EC" id="7.1.1.2" evidence="3"/>
<evidence type="ECO:0000256" key="16">
    <source>
        <dbReference type="SAM" id="Phobius"/>
    </source>
</evidence>
<gene>
    <name evidence="18" type="primary">LOC118892845</name>
</gene>
<dbReference type="InterPro" id="IPR042106">
    <property type="entry name" value="Nuo/plastoQ_OxRdtase_6_NuoJ"/>
</dbReference>
<dbReference type="Proteomes" id="UP000694857">
    <property type="component" value="Chromosome 3"/>
</dbReference>
<comment type="catalytic activity">
    <reaction evidence="15">
        <text>a ubiquinone + NADH + 5 H(+)(in) = a ubiquinol + NAD(+) + 4 H(+)(out)</text>
        <dbReference type="Rhea" id="RHEA:29091"/>
        <dbReference type="Rhea" id="RHEA-COMP:9565"/>
        <dbReference type="Rhea" id="RHEA-COMP:9566"/>
        <dbReference type="ChEBI" id="CHEBI:15378"/>
        <dbReference type="ChEBI" id="CHEBI:16389"/>
        <dbReference type="ChEBI" id="CHEBI:17976"/>
        <dbReference type="ChEBI" id="CHEBI:57540"/>
        <dbReference type="ChEBI" id="CHEBI:57945"/>
        <dbReference type="EC" id="7.1.1.2"/>
    </reaction>
</comment>
<keyword evidence="11" id="KW-0520">NAD</keyword>
<feature type="transmembrane region" description="Helical" evidence="16">
    <location>
        <begin position="39"/>
        <end position="60"/>
    </location>
</feature>
<evidence type="ECO:0000256" key="11">
    <source>
        <dbReference type="ARBA" id="ARBA00023027"/>
    </source>
</evidence>
<keyword evidence="6" id="KW-0679">Respiratory chain</keyword>
<dbReference type="KEGG" id="bmus:118892845"/>
<keyword evidence="9" id="KW-0249">Electron transport</keyword>
<evidence type="ECO:0000256" key="12">
    <source>
        <dbReference type="ARBA" id="ARBA00023128"/>
    </source>
</evidence>
<keyword evidence="5" id="KW-0813">Transport</keyword>
<evidence type="ECO:0000256" key="10">
    <source>
        <dbReference type="ARBA" id="ARBA00022989"/>
    </source>
</evidence>
<feature type="transmembrane region" description="Helical" evidence="16">
    <location>
        <begin position="66"/>
        <end position="88"/>
    </location>
</feature>
<proteinExistence type="inferred from homology"/>
<dbReference type="InterPro" id="IPR001457">
    <property type="entry name" value="NADH_UbQ/plastoQ_OxRdtase_su6"/>
</dbReference>
<keyword evidence="8" id="KW-1278">Translocase</keyword>
<accession>A0A8B8X2E4</accession>
<dbReference type="InterPro" id="IPR050269">
    <property type="entry name" value="ComplexI_Subunit6"/>
</dbReference>
<evidence type="ECO:0000256" key="2">
    <source>
        <dbReference type="ARBA" id="ARBA00005698"/>
    </source>
</evidence>
<keyword evidence="17" id="KW-1185">Reference proteome</keyword>
<name>A0A8B8X2E4_BALMU</name>
<dbReference type="AlphaFoldDB" id="A0A8B8X2E4"/>
<feature type="transmembrane region" description="Helical" evidence="16">
    <location>
        <begin position="12"/>
        <end position="32"/>
    </location>
</feature>
<comment type="subcellular location">
    <subcellularLocation>
        <location evidence="1">Mitochondrion membrane</location>
        <topology evidence="1">Multi-pass membrane protein</topology>
    </subcellularLocation>
</comment>
<dbReference type="Pfam" id="PF00499">
    <property type="entry name" value="Oxidored_q3"/>
    <property type="match status" value="1"/>
</dbReference>
<keyword evidence="7 16" id="KW-0812">Transmembrane</keyword>
<organism evidence="17 18">
    <name type="scientific">Balaenoptera musculus</name>
    <name type="common">Blue whale</name>
    <dbReference type="NCBI Taxonomy" id="9771"/>
    <lineage>
        <taxon>Eukaryota</taxon>
        <taxon>Metazoa</taxon>
        <taxon>Chordata</taxon>
        <taxon>Craniata</taxon>
        <taxon>Vertebrata</taxon>
        <taxon>Euteleostomi</taxon>
        <taxon>Mammalia</taxon>
        <taxon>Eutheria</taxon>
        <taxon>Laurasiatheria</taxon>
        <taxon>Artiodactyla</taxon>
        <taxon>Whippomorpha</taxon>
        <taxon>Cetacea</taxon>
        <taxon>Mysticeti</taxon>
        <taxon>Balaenopteridae</taxon>
        <taxon>Balaenoptera</taxon>
    </lineage>
</organism>
<dbReference type="GeneID" id="118892845"/>
<dbReference type="PANTHER" id="PTHR11435:SF1">
    <property type="entry name" value="NADH-UBIQUINONE OXIDOREDUCTASE CHAIN 6"/>
    <property type="match status" value="1"/>
</dbReference>
<keyword evidence="12" id="KW-0496">Mitochondrion</keyword>
<evidence type="ECO:0000256" key="7">
    <source>
        <dbReference type="ARBA" id="ARBA00022692"/>
    </source>
</evidence>
<keyword evidence="13 16" id="KW-0472">Membrane</keyword>
<dbReference type="PANTHER" id="PTHR11435">
    <property type="entry name" value="NADH UBIQUINONE OXIDOREDUCTASE SUBUNIT ND6"/>
    <property type="match status" value="1"/>
</dbReference>
<reference evidence="18" key="1">
    <citation type="submission" date="2025-08" db="UniProtKB">
        <authorList>
            <consortium name="RefSeq"/>
        </authorList>
    </citation>
    <scope>IDENTIFICATION</scope>
    <source>
        <tissue evidence="18">Epidermis and Blubber</tissue>
    </source>
</reference>
<evidence type="ECO:0000256" key="15">
    <source>
        <dbReference type="ARBA" id="ARBA00049551"/>
    </source>
</evidence>
<feature type="transmembrane region" description="Helical" evidence="16">
    <location>
        <begin position="100"/>
        <end position="120"/>
    </location>
</feature>
<evidence type="ECO:0000256" key="9">
    <source>
        <dbReference type="ARBA" id="ARBA00022982"/>
    </source>
</evidence>
<evidence type="ECO:0000256" key="1">
    <source>
        <dbReference type="ARBA" id="ARBA00004225"/>
    </source>
</evidence>
<evidence type="ECO:0000256" key="3">
    <source>
        <dbReference type="ARBA" id="ARBA00012944"/>
    </source>
</evidence>
<sequence>MSLVMVEVHVRIMVTYIVFVLSIIFVISFVGVSSKPSPIYGGLGLIVGGGAGCGVVLSFGGSFLGLIVFLIYLGGMLVVFGYTTAMATEQYPEVWVSNKVVLGAFILGLVVESLIVIYALKSGEVKIVFEFDGLGDWVIYDTGGSGVFSEEVTGIAALYSYGVWLVIVTGWSLFVSVVIIMEITRGN</sequence>
<dbReference type="Gene3D" id="1.20.120.1200">
    <property type="entry name" value="NADH-ubiquinone/plastoquinone oxidoreductase chain 6, subunit NuoJ"/>
    <property type="match status" value="1"/>
</dbReference>
<dbReference type="OrthoDB" id="9685541at2759"/>
<comment type="similarity">
    <text evidence="2">Belongs to the complex I subunit 6 family.</text>
</comment>
<evidence type="ECO:0000256" key="8">
    <source>
        <dbReference type="ARBA" id="ARBA00022967"/>
    </source>
</evidence>
<evidence type="ECO:0000313" key="17">
    <source>
        <dbReference type="Proteomes" id="UP000694857"/>
    </source>
</evidence>
<dbReference type="GO" id="GO:0031966">
    <property type="term" value="C:mitochondrial membrane"/>
    <property type="evidence" value="ECO:0007669"/>
    <property type="project" value="UniProtKB-SubCell"/>
</dbReference>
<evidence type="ECO:0000256" key="4">
    <source>
        <dbReference type="ARBA" id="ARBA00021095"/>
    </source>
</evidence>
<evidence type="ECO:0000256" key="14">
    <source>
        <dbReference type="ARBA" id="ARBA00031019"/>
    </source>
</evidence>